<organism evidence="4 5">
    <name type="scientific">Thiocapsa rosea</name>
    <dbReference type="NCBI Taxonomy" id="69360"/>
    <lineage>
        <taxon>Bacteria</taxon>
        <taxon>Pseudomonadati</taxon>
        <taxon>Pseudomonadota</taxon>
        <taxon>Gammaproteobacteria</taxon>
        <taxon>Chromatiales</taxon>
        <taxon>Chromatiaceae</taxon>
        <taxon>Thiocapsa</taxon>
    </lineage>
</organism>
<dbReference type="PANTHER" id="PTHR10569:SF2">
    <property type="entry name" value="GLYCOGEN DEBRANCHING ENZYME"/>
    <property type="match status" value="1"/>
</dbReference>
<dbReference type="SUPFAM" id="SSF48208">
    <property type="entry name" value="Six-hairpin glycosidases"/>
    <property type="match status" value="1"/>
</dbReference>
<dbReference type="FunFam" id="1.50.10.10:FF:000073">
    <property type="entry name" value="Glycogen debranching enzyme, hypothetical (TreX-like)"/>
    <property type="match status" value="1"/>
</dbReference>
<evidence type="ECO:0000256" key="1">
    <source>
        <dbReference type="SAM" id="MobiDB-lite"/>
    </source>
</evidence>
<gene>
    <name evidence="4" type="ORF">BDD21_5213</name>
</gene>
<feature type="domain" description="Glycogen debranching enzyme C-terminal" evidence="2">
    <location>
        <begin position="291"/>
        <end position="662"/>
    </location>
</feature>
<evidence type="ECO:0000313" key="5">
    <source>
        <dbReference type="Proteomes" id="UP000274556"/>
    </source>
</evidence>
<dbReference type="RefSeq" id="WP_120799552.1">
    <property type="nucleotide sequence ID" value="NZ_RBXL01000001.1"/>
</dbReference>
<dbReference type="GO" id="GO:0004134">
    <property type="term" value="F:4-alpha-glucanotransferase activity"/>
    <property type="evidence" value="ECO:0007669"/>
    <property type="project" value="InterPro"/>
</dbReference>
<name>A0A495VEC5_9GAMM</name>
<keyword evidence="4" id="KW-0808">Transferase</keyword>
<dbReference type="Pfam" id="PF12439">
    <property type="entry name" value="GDE_N"/>
    <property type="match status" value="1"/>
</dbReference>
<dbReference type="InterPro" id="IPR012341">
    <property type="entry name" value="6hp_glycosidase-like_sf"/>
</dbReference>
<dbReference type="PANTHER" id="PTHR10569">
    <property type="entry name" value="GLYCOGEN DEBRANCHING ENZYME"/>
    <property type="match status" value="1"/>
</dbReference>
<sequence length="703" mass="77416">MTKPPADLNLAEQREWWIANGRGGYAAGTVAGSLTRGYHGLLTAAIDPPLGRRLQIAKLDATLMDGDRHWPLFTNRWADGCVEPAGHVLIDSFRLDGRMPLWHWACDDLVVEQRIWMPPGEDSVWSVYRLLRSRPGAVPSLRIALLLADHDHHHVGHTGDFDPILTLDGDARLTARCSDGHDIALTAVGGSLRIDRAWIERFALPIERERGLPDQQDLLRVGFAELSLSATAWCGILATVGPDIESDVVSDPEQALERFRQQDRALVRTARTHYKQIPDIPAWVEQLILAADSFLIERPIGALPARQPQAKGMSVIAGYPWFGDWGRDTMIALPGLTLATGQPEIAKRILETFAGFVDRGMLPNRFPGAGETPVYNTVDAALWYIDAWRAYIEASDDLTALARVFPILESIVTHYREGTRYGIGMDPSDGLIHAGEPGVQLTWMDAKVGDWVVTPRIGKPVEINALWYHGLRVMADFAERLGRDPRGYRSAADRTRAGFARFVRPDGRGLYDVLDVPEGSDGEGARIRPNQIFAVSLRHSPLDAPAQASVVEVCAHHLLCPYGLRTLAQEDPDYRGRYEGDVWSRDAAYHQGTVWAWLLGHYALAEYRVTGDAAAAQARLAPIADHLRDAGLGTVSEIFDGDPPHHPRGCPAQAWSVACILDAWTQLAVSRSPTATAQERRLQSAPSGARPHGRLKSASPEAD</sequence>
<feature type="region of interest" description="Disordered" evidence="1">
    <location>
        <begin position="672"/>
        <end position="703"/>
    </location>
</feature>
<evidence type="ECO:0000259" key="3">
    <source>
        <dbReference type="Pfam" id="PF12439"/>
    </source>
</evidence>
<dbReference type="InterPro" id="IPR024742">
    <property type="entry name" value="Glycogen_debranch_N"/>
</dbReference>
<protein>
    <submittedName>
        <fullName evidence="4">4-alpha-glucanotransferase</fullName>
    </submittedName>
</protein>
<dbReference type="Proteomes" id="UP000274556">
    <property type="component" value="Unassembled WGS sequence"/>
</dbReference>
<evidence type="ECO:0000259" key="2">
    <source>
        <dbReference type="Pfam" id="PF06202"/>
    </source>
</evidence>
<accession>A0A495VEC5</accession>
<feature type="domain" description="Glycogen debranching enzyme bacterial and archaeal type N-terminal" evidence="3">
    <location>
        <begin position="14"/>
        <end position="230"/>
    </location>
</feature>
<comment type="caution">
    <text evidence="4">The sequence shown here is derived from an EMBL/GenBank/DDBJ whole genome shotgun (WGS) entry which is preliminary data.</text>
</comment>
<dbReference type="InterPro" id="IPR010401">
    <property type="entry name" value="AGL/Gdb1"/>
</dbReference>
<dbReference type="Gene3D" id="1.50.10.10">
    <property type="match status" value="1"/>
</dbReference>
<dbReference type="AlphaFoldDB" id="A0A495VEC5"/>
<reference evidence="4 5" key="1">
    <citation type="submission" date="2018-10" db="EMBL/GenBank/DDBJ databases">
        <title>Genomic Encyclopedia of Archaeal and Bacterial Type Strains, Phase II (KMG-II): from individual species to whole genera.</title>
        <authorList>
            <person name="Goeker M."/>
        </authorList>
    </citation>
    <scope>NUCLEOTIDE SEQUENCE [LARGE SCALE GENOMIC DNA]</scope>
    <source>
        <strain evidence="4 5">DSM 235</strain>
    </source>
</reference>
<evidence type="ECO:0000313" key="4">
    <source>
        <dbReference type="EMBL" id="RKT47614.1"/>
    </source>
</evidence>
<dbReference type="InterPro" id="IPR032790">
    <property type="entry name" value="GDE_C"/>
</dbReference>
<dbReference type="GO" id="GO:0004135">
    <property type="term" value="F:amylo-alpha-1,6-glucosidase activity"/>
    <property type="evidence" value="ECO:0007669"/>
    <property type="project" value="InterPro"/>
</dbReference>
<proteinExistence type="predicted"/>
<dbReference type="OrthoDB" id="9761875at2"/>
<dbReference type="EMBL" id="RBXL01000001">
    <property type="protein sequence ID" value="RKT47614.1"/>
    <property type="molecule type" value="Genomic_DNA"/>
</dbReference>
<keyword evidence="5" id="KW-1185">Reference proteome</keyword>
<dbReference type="GO" id="GO:0005980">
    <property type="term" value="P:glycogen catabolic process"/>
    <property type="evidence" value="ECO:0007669"/>
    <property type="project" value="InterPro"/>
</dbReference>
<dbReference type="InterPro" id="IPR008928">
    <property type="entry name" value="6-hairpin_glycosidase_sf"/>
</dbReference>
<dbReference type="Pfam" id="PF06202">
    <property type="entry name" value="GDE_C"/>
    <property type="match status" value="1"/>
</dbReference>